<comment type="caution">
    <text evidence="5">The sequence shown here is derived from an EMBL/GenBank/DDBJ whole genome shotgun (WGS) entry which is preliminary data.</text>
</comment>
<evidence type="ECO:0000256" key="3">
    <source>
        <dbReference type="ARBA" id="ARBA00023163"/>
    </source>
</evidence>
<dbReference type="SUPFAM" id="SSF46785">
    <property type="entry name" value="Winged helix' DNA-binding domain"/>
    <property type="match status" value="1"/>
</dbReference>
<reference evidence="5" key="1">
    <citation type="submission" date="2024-03" db="EMBL/GenBank/DDBJ databases">
        <title>Human intestinal bacterial collection.</title>
        <authorList>
            <person name="Pauvert C."/>
            <person name="Hitch T.C.A."/>
            <person name="Clavel T."/>
        </authorList>
    </citation>
    <scope>NUCLEOTIDE SEQUENCE [LARGE SCALE GENOMIC DNA]</scope>
    <source>
        <strain evidence="5">CLA-AA-H89B</strain>
    </source>
</reference>
<dbReference type="PROSITE" id="PS50995">
    <property type="entry name" value="HTH_MARR_2"/>
    <property type="match status" value="1"/>
</dbReference>
<accession>A0ABV1H6U9</accession>
<protein>
    <submittedName>
        <fullName evidence="5">MarR family transcriptional regulator</fullName>
    </submittedName>
</protein>
<dbReference type="EMBL" id="JBBMFS010000008">
    <property type="protein sequence ID" value="MEQ2555420.1"/>
    <property type="molecule type" value="Genomic_DNA"/>
</dbReference>
<dbReference type="SMART" id="SM00347">
    <property type="entry name" value="HTH_MARR"/>
    <property type="match status" value="1"/>
</dbReference>
<dbReference type="Proteomes" id="UP001546774">
    <property type="component" value="Unassembled WGS sequence"/>
</dbReference>
<keyword evidence="3" id="KW-0804">Transcription</keyword>
<keyword evidence="1" id="KW-0805">Transcription regulation</keyword>
<evidence type="ECO:0000259" key="4">
    <source>
        <dbReference type="PROSITE" id="PS50995"/>
    </source>
</evidence>
<proteinExistence type="predicted"/>
<evidence type="ECO:0000313" key="6">
    <source>
        <dbReference type="Proteomes" id="UP001546774"/>
    </source>
</evidence>
<dbReference type="Pfam" id="PF12802">
    <property type="entry name" value="MarR_2"/>
    <property type="match status" value="1"/>
</dbReference>
<gene>
    <name evidence="5" type="ORF">WMO37_10430</name>
</gene>
<evidence type="ECO:0000256" key="2">
    <source>
        <dbReference type="ARBA" id="ARBA00023125"/>
    </source>
</evidence>
<dbReference type="PANTHER" id="PTHR42756:SF1">
    <property type="entry name" value="TRANSCRIPTIONAL REPRESSOR OF EMRAB OPERON"/>
    <property type="match status" value="1"/>
</dbReference>
<dbReference type="PRINTS" id="PR00598">
    <property type="entry name" value="HTHMARR"/>
</dbReference>
<dbReference type="InterPro" id="IPR036388">
    <property type="entry name" value="WH-like_DNA-bd_sf"/>
</dbReference>
<keyword evidence="6" id="KW-1185">Reference proteome</keyword>
<dbReference type="InterPro" id="IPR036390">
    <property type="entry name" value="WH_DNA-bd_sf"/>
</dbReference>
<evidence type="ECO:0000313" key="5">
    <source>
        <dbReference type="EMBL" id="MEQ2555420.1"/>
    </source>
</evidence>
<sequence>MDTFAALNSILVKLFNDILNIEEKALITEEFKDISVTDMHIIEAIGIAEPRTMSMISKSLGVTMGTLTTGINGLVRKGYVVRNRSDRDRRIVYASLTEKGIAAYHHHMKFHKSMIDSIMQDLSEDEAVVLNKTFNRLETFFGQWTDKH</sequence>
<dbReference type="Gene3D" id="1.10.10.10">
    <property type="entry name" value="Winged helix-like DNA-binding domain superfamily/Winged helix DNA-binding domain"/>
    <property type="match status" value="1"/>
</dbReference>
<name>A0ABV1H6U9_9FIRM</name>
<feature type="domain" description="HTH marR-type" evidence="4">
    <location>
        <begin position="1"/>
        <end position="139"/>
    </location>
</feature>
<dbReference type="InterPro" id="IPR000835">
    <property type="entry name" value="HTH_MarR-typ"/>
</dbReference>
<keyword evidence="2" id="KW-0238">DNA-binding</keyword>
<evidence type="ECO:0000256" key="1">
    <source>
        <dbReference type="ARBA" id="ARBA00023015"/>
    </source>
</evidence>
<organism evidence="5 6">
    <name type="scientific">Lachnospira intestinalis</name>
    <dbReference type="NCBI Taxonomy" id="3133158"/>
    <lineage>
        <taxon>Bacteria</taxon>
        <taxon>Bacillati</taxon>
        <taxon>Bacillota</taxon>
        <taxon>Clostridia</taxon>
        <taxon>Lachnospirales</taxon>
        <taxon>Lachnospiraceae</taxon>
        <taxon>Lachnospira</taxon>
    </lineage>
</organism>
<dbReference type="PANTHER" id="PTHR42756">
    <property type="entry name" value="TRANSCRIPTIONAL REGULATOR, MARR"/>
    <property type="match status" value="1"/>
</dbReference>